<sequence length="663" mass="76961">MKIDMVVNIYLPRFFDWLIETSLMASVLVGVILCVKVLLRNKLTPRWQYMLWMILIVRLLLPWSPDSSYSIYSLLSYSSGVSEIFQKNDSLATSQEAVQENKNIANATFSTKEGSSVSNAVHSAKENEQTSSNKKETDTTFSFYKIALYIWLLGAIILASVTFVINGRLHFYIKQKSNITDEKIVGIFENCRKLMGIKQQVPLQLAGKISSPTVFCFFRPRVLLSNKHMKVLNEKQLQYIFYHELSHIKRRDVAMNWLMYGLLILNWFNPILWYAYSCMREDQELACDAFALTFIDSEEQIAYGHTIITLLEHYSSYYQAPSLANLSRNKRTLKRRILMIKKFQKKSYRWSALGVIAIVAVASISLLNAHATEMDERQKGQAIEKKEQSKDTVQKAVETILGTPENARKEWGMSEKSYKRDTDFLYLAEKCLTKEEFEQYVQLFKEARAIQKKAMVKKKISEDFKDYDGDTKEFIRERLSQVDNEKLNDIDKKSKPFEDRVAESLTYSVEEAQKHVHFPIKKPAYTVEGYALKKEWADSYFGRKPELVVKSEYMKGKYGYTIYQSQVFEKNKDPLHYMFPWEDGIENYELEGNQIVFVTPPSYSRPSKLKGMKVLIPAKGKNSAYQVVIVNDIFTKGEGEYKEEIDDDLNKAEMEKILLSMLK</sequence>
<reference evidence="2 3" key="1">
    <citation type="submission" date="2017-09" db="EMBL/GenBank/DDBJ databases">
        <title>Large-scale bioinformatics analysis of Bacillus genomes uncovers conserved roles of natural products in bacterial physiology.</title>
        <authorList>
            <consortium name="Agbiome Team Llc"/>
            <person name="Bleich R.M."/>
            <person name="Grubbs K.J."/>
            <person name="Santa Maria K.C."/>
            <person name="Allen S.E."/>
            <person name="Farag S."/>
            <person name="Shank E.A."/>
            <person name="Bowers A."/>
        </authorList>
    </citation>
    <scope>NUCLEOTIDE SEQUENCE [LARGE SCALE GENOMIC DNA]</scope>
    <source>
        <strain evidence="2 3">AFS009893</strain>
    </source>
</reference>
<dbReference type="EMBL" id="NUDP01000021">
    <property type="protein sequence ID" value="PEM71642.1"/>
    <property type="molecule type" value="Genomic_DNA"/>
</dbReference>
<dbReference type="PANTHER" id="PTHR34978">
    <property type="entry name" value="POSSIBLE SENSOR-TRANSDUCER PROTEIN BLAR"/>
    <property type="match status" value="1"/>
</dbReference>
<evidence type="ECO:0000259" key="1">
    <source>
        <dbReference type="Pfam" id="PF05569"/>
    </source>
</evidence>
<dbReference type="CDD" id="cd07341">
    <property type="entry name" value="M56_BlaR1_MecR1_like"/>
    <property type="match status" value="1"/>
</dbReference>
<dbReference type="InterPro" id="IPR038267">
    <property type="entry name" value="ECF_sigma_eff"/>
</dbReference>
<gene>
    <name evidence="2" type="ORF">CN613_04320</name>
</gene>
<evidence type="ECO:0000313" key="2">
    <source>
        <dbReference type="EMBL" id="PEM71642.1"/>
    </source>
</evidence>
<dbReference type="PANTHER" id="PTHR34978:SF3">
    <property type="entry name" value="SLR0241 PROTEIN"/>
    <property type="match status" value="1"/>
</dbReference>
<dbReference type="Gene3D" id="3.30.2010.10">
    <property type="entry name" value="Metalloproteases ('zincins'), catalytic domain"/>
    <property type="match status" value="1"/>
</dbReference>
<accession>A0A2C4A7V4</accession>
<name>A0A2C4A7V4_9BACI</name>
<feature type="domain" description="Peptidase M56" evidence="1">
    <location>
        <begin position="18"/>
        <end position="340"/>
    </location>
</feature>
<dbReference type="Gene3D" id="1.10.3950.10">
    <property type="entry name" value="putative ecf-type sigma factor negative effector from bacillus cereus"/>
    <property type="match status" value="1"/>
</dbReference>
<proteinExistence type="predicted"/>
<dbReference type="InterPro" id="IPR052173">
    <property type="entry name" value="Beta-lactam_resp_regulator"/>
</dbReference>
<protein>
    <submittedName>
        <fullName evidence="2">Transcriptional regulator</fullName>
    </submittedName>
</protein>
<dbReference type="RefSeq" id="WP_097848996.1">
    <property type="nucleotide sequence ID" value="NZ_NUAS01000026.1"/>
</dbReference>
<dbReference type="AlphaFoldDB" id="A0A2C4A7V4"/>
<organism evidence="2 3">
    <name type="scientific">Bacillus pseudomycoides</name>
    <dbReference type="NCBI Taxonomy" id="64104"/>
    <lineage>
        <taxon>Bacteria</taxon>
        <taxon>Bacillati</taxon>
        <taxon>Bacillota</taxon>
        <taxon>Bacilli</taxon>
        <taxon>Bacillales</taxon>
        <taxon>Bacillaceae</taxon>
        <taxon>Bacillus</taxon>
        <taxon>Bacillus cereus group</taxon>
    </lineage>
</organism>
<dbReference type="Proteomes" id="UP000219775">
    <property type="component" value="Unassembled WGS sequence"/>
</dbReference>
<evidence type="ECO:0000313" key="3">
    <source>
        <dbReference type="Proteomes" id="UP000219775"/>
    </source>
</evidence>
<dbReference type="Pfam" id="PF05569">
    <property type="entry name" value="Peptidase_M56"/>
    <property type="match status" value="1"/>
</dbReference>
<dbReference type="InterPro" id="IPR008756">
    <property type="entry name" value="Peptidase_M56"/>
</dbReference>
<comment type="caution">
    <text evidence="2">The sequence shown here is derived from an EMBL/GenBank/DDBJ whole genome shotgun (WGS) entry which is preliminary data.</text>
</comment>